<keyword evidence="3" id="KW-1185">Reference proteome</keyword>
<evidence type="ECO:0000313" key="3">
    <source>
        <dbReference type="Proteomes" id="UP000004095"/>
    </source>
</evidence>
<accession>A1ZGJ0</accession>
<dbReference type="FunFam" id="3.40.50.300:FF:000285">
    <property type="entry name" value="Sporulation initiation inhibitor Soj"/>
    <property type="match status" value="1"/>
</dbReference>
<dbReference type="InterPro" id="IPR050678">
    <property type="entry name" value="DNA_Partitioning_ATPase"/>
</dbReference>
<proteinExistence type="predicted"/>
<dbReference type="AlphaFoldDB" id="A1ZGJ0"/>
<dbReference type="InterPro" id="IPR025669">
    <property type="entry name" value="AAA_dom"/>
</dbReference>
<organism evidence="2 3">
    <name type="scientific">Microscilla marina ATCC 23134</name>
    <dbReference type="NCBI Taxonomy" id="313606"/>
    <lineage>
        <taxon>Bacteria</taxon>
        <taxon>Pseudomonadati</taxon>
        <taxon>Bacteroidota</taxon>
        <taxon>Cytophagia</taxon>
        <taxon>Cytophagales</taxon>
        <taxon>Microscillaceae</taxon>
        <taxon>Microscilla</taxon>
    </lineage>
</organism>
<dbReference type="EMBL" id="AAWS01000006">
    <property type="protein sequence ID" value="EAY30607.1"/>
    <property type="molecule type" value="Genomic_DNA"/>
</dbReference>
<dbReference type="SUPFAM" id="SSF52540">
    <property type="entry name" value="P-loop containing nucleoside triphosphate hydrolases"/>
    <property type="match status" value="1"/>
</dbReference>
<dbReference type="RefSeq" id="WP_002694905.1">
    <property type="nucleotide sequence ID" value="NZ_AAWS01000006.1"/>
</dbReference>
<dbReference type="CDD" id="cd02042">
    <property type="entry name" value="ParAB_family"/>
    <property type="match status" value="1"/>
</dbReference>
<dbReference type="Proteomes" id="UP000004095">
    <property type="component" value="Unassembled WGS sequence"/>
</dbReference>
<dbReference type="PIRSF" id="PIRSF009320">
    <property type="entry name" value="Nuc_binding_HP_1000"/>
    <property type="match status" value="1"/>
</dbReference>
<evidence type="ECO:0000259" key="1">
    <source>
        <dbReference type="Pfam" id="PF13614"/>
    </source>
</evidence>
<dbReference type="PANTHER" id="PTHR13696:SF99">
    <property type="entry name" value="COBYRINIC ACID AC-DIAMIDE SYNTHASE"/>
    <property type="match status" value="1"/>
</dbReference>
<evidence type="ECO:0000313" key="2">
    <source>
        <dbReference type="EMBL" id="EAY30607.1"/>
    </source>
</evidence>
<protein>
    <submittedName>
        <fullName evidence="2">Chromosome-partitioning ATPase</fullName>
    </submittedName>
</protein>
<dbReference type="eggNOG" id="COG1192">
    <property type="taxonomic scope" value="Bacteria"/>
</dbReference>
<dbReference type="PANTHER" id="PTHR13696">
    <property type="entry name" value="P-LOOP CONTAINING NUCLEOSIDE TRIPHOSPHATE HYDROLASE"/>
    <property type="match status" value="1"/>
</dbReference>
<dbReference type="Gene3D" id="3.40.50.300">
    <property type="entry name" value="P-loop containing nucleotide triphosphate hydrolases"/>
    <property type="match status" value="1"/>
</dbReference>
<comment type="caution">
    <text evidence="2">The sequence shown here is derived from an EMBL/GenBank/DDBJ whole genome shotgun (WGS) entry which is preliminary data.</text>
</comment>
<dbReference type="InterPro" id="IPR027417">
    <property type="entry name" value="P-loop_NTPase"/>
</dbReference>
<reference evidence="2 3" key="1">
    <citation type="submission" date="2007-01" db="EMBL/GenBank/DDBJ databases">
        <authorList>
            <person name="Haygood M."/>
            <person name="Podell S."/>
            <person name="Anderson C."/>
            <person name="Hopkinson B."/>
            <person name="Roe K."/>
            <person name="Barbeau K."/>
            <person name="Gaasterland T."/>
            <person name="Ferriera S."/>
            <person name="Johnson J."/>
            <person name="Kravitz S."/>
            <person name="Beeson K."/>
            <person name="Sutton G."/>
            <person name="Rogers Y.-H."/>
            <person name="Friedman R."/>
            <person name="Frazier M."/>
            <person name="Venter J.C."/>
        </authorList>
    </citation>
    <scope>NUCLEOTIDE SEQUENCE [LARGE SCALE GENOMIC DNA]</scope>
    <source>
        <strain evidence="2 3">ATCC 23134</strain>
    </source>
</reference>
<dbReference type="Pfam" id="PF13614">
    <property type="entry name" value="AAA_31"/>
    <property type="match status" value="1"/>
</dbReference>
<feature type="domain" description="AAA" evidence="1">
    <location>
        <begin position="4"/>
        <end position="172"/>
    </location>
</feature>
<name>A1ZGJ0_MICM2</name>
<sequence>MKPRIIAVVNHKGGVGKTTTTLNLGKALSMNKKKVLIVDIDPQANLSQSVGIEEPPKNIYHALCEGEALPVQKIATGLNIIPADLDLSGAEVKLITEVNGYFKLRNALATIAKDYDFILIDCPPSLGILTANAMIAANEVLIVVQSQYLAIKGLDTIIELIEELRQNLNPALGLMGLLLTQVNRTVVSRTIVEKVQTEYPDAAFQTVIRQNVAVVESSTHRQDIFSYDKTCAAAEDYLNLSKEVING</sequence>
<gene>
    <name evidence="2" type="ORF">M23134_03245</name>
</gene>
<dbReference type="OrthoDB" id="9815116at2"/>